<dbReference type="OrthoDB" id="5476529at2"/>
<name>A0A228I8L1_9BURK</name>
<feature type="chain" id="PRO_5013370943" evidence="1">
    <location>
        <begin position="27"/>
        <end position="518"/>
    </location>
</feature>
<evidence type="ECO:0000313" key="4">
    <source>
        <dbReference type="Proteomes" id="UP000214600"/>
    </source>
</evidence>
<proteinExistence type="predicted"/>
<reference evidence="4" key="1">
    <citation type="submission" date="2017-06" db="EMBL/GenBank/DDBJ databases">
        <authorList>
            <person name="LiPuma J."/>
            <person name="Spilker T."/>
        </authorList>
    </citation>
    <scope>NUCLEOTIDE SEQUENCE [LARGE SCALE GENOMIC DNA]</scope>
    <source>
        <strain evidence="4">AU17325</strain>
    </source>
</reference>
<dbReference type="Gene3D" id="2.160.20.10">
    <property type="entry name" value="Single-stranded right-handed beta-helix, Pectin lyase-like"/>
    <property type="match status" value="1"/>
</dbReference>
<dbReference type="RefSeq" id="WP_089452825.1">
    <property type="nucleotide sequence ID" value="NZ_NKFA01000012.1"/>
</dbReference>
<dbReference type="InterPro" id="IPR012334">
    <property type="entry name" value="Pectin_lyas_fold"/>
</dbReference>
<gene>
    <name evidence="3" type="ORF">CFB84_27600</name>
</gene>
<dbReference type="Proteomes" id="UP000214600">
    <property type="component" value="Unassembled WGS sequence"/>
</dbReference>
<comment type="caution">
    <text evidence="3">The sequence shown here is derived from an EMBL/GenBank/DDBJ whole genome shotgun (WGS) entry which is preliminary data.</text>
</comment>
<dbReference type="InterPro" id="IPR011050">
    <property type="entry name" value="Pectin_lyase_fold/virulence"/>
</dbReference>
<dbReference type="SUPFAM" id="SSF51126">
    <property type="entry name" value="Pectin lyase-like"/>
    <property type="match status" value="1"/>
</dbReference>
<dbReference type="AlphaFoldDB" id="A0A228I8L1"/>
<keyword evidence="3" id="KW-0456">Lyase</keyword>
<accession>A0A228I8L1</accession>
<reference evidence="3 4" key="2">
    <citation type="submission" date="2017-08" db="EMBL/GenBank/DDBJ databases">
        <title>WGS of novel Burkholderia cepaca complex species.</title>
        <authorList>
            <person name="Lipuma J."/>
            <person name="Spilker T."/>
        </authorList>
    </citation>
    <scope>NUCLEOTIDE SEQUENCE [LARGE SCALE GENOMIC DNA]</scope>
    <source>
        <strain evidence="3 4">AU17325</strain>
    </source>
</reference>
<keyword evidence="1" id="KW-0732">Signal</keyword>
<feature type="domain" description="Rhamnogalacturonase A/B/Epimerase-like pectate lyase" evidence="2">
    <location>
        <begin position="103"/>
        <end position="165"/>
    </location>
</feature>
<dbReference type="InterPro" id="IPR024535">
    <property type="entry name" value="RHGA/B-epi-like_pectate_lyase"/>
</dbReference>
<dbReference type="GO" id="GO:0016829">
    <property type="term" value="F:lyase activity"/>
    <property type="evidence" value="ECO:0007669"/>
    <property type="project" value="UniProtKB-KW"/>
</dbReference>
<evidence type="ECO:0000259" key="2">
    <source>
        <dbReference type="Pfam" id="PF12708"/>
    </source>
</evidence>
<organism evidence="3 4">
    <name type="scientific">Burkholderia aenigmatica</name>
    <dbReference type="NCBI Taxonomy" id="2015348"/>
    <lineage>
        <taxon>Bacteria</taxon>
        <taxon>Pseudomonadati</taxon>
        <taxon>Pseudomonadota</taxon>
        <taxon>Betaproteobacteria</taxon>
        <taxon>Burkholderiales</taxon>
        <taxon>Burkholderiaceae</taxon>
        <taxon>Burkholderia</taxon>
        <taxon>Burkholderia cepacia complex</taxon>
    </lineage>
</organism>
<protein>
    <submittedName>
        <fullName evidence="3">Pectate lyase</fullName>
    </submittedName>
</protein>
<dbReference type="EMBL" id="NKFA01000012">
    <property type="protein sequence ID" value="OXI38676.1"/>
    <property type="molecule type" value="Genomic_DNA"/>
</dbReference>
<evidence type="ECO:0000256" key="1">
    <source>
        <dbReference type="SAM" id="SignalP"/>
    </source>
</evidence>
<sequence>MKIFRTRLRSIAGLLVAAAVFDPAYAQGVPGQLLTATQLNDALRTASIQSGAINGATIGSARPASGKFTSLAASASNPSLLFNFGGVGESDRALQAILREQKISVIAFGADPTGTRPSATAIQNAINYACASPSQKTVYEPPGTYLWDHNVTINCPAVKLIGSGGGGYNDNAPKINATTINRWVGPRGGTALTIAPSGDQKTEDNSVMGIFWDGNNSRGGIAVNLISARYGTYDIRAAHWATAFVQTDISPAATENSDVTGNIFYNISGYQTLPTDGSVLITHSAYDHNACWNHFFLIQAVYFNSPGIVLNGDDSERFDVINLYNAKDGTAKGLVLNGSNTSPYANTRHNTFYLVGTGGSQHGNQGGVYSQGVDASGKPLAYPAVGNNIVWYDAENSQAMPTVDPGSTLWWSEDNAPAGMRQFYFTKSPPGYVQVDNSGKITQAGQITIPAGATSGSFTFPTYQGNRTAGFPHAVVSVQATPTTAAVPFWVSATNKAVTITSGSPHTALTFSFKVEGY</sequence>
<evidence type="ECO:0000313" key="3">
    <source>
        <dbReference type="EMBL" id="OXI38676.1"/>
    </source>
</evidence>
<dbReference type="Pfam" id="PF12708">
    <property type="entry name" value="Pect-lyase_RHGA_epim"/>
    <property type="match status" value="1"/>
</dbReference>
<feature type="signal peptide" evidence="1">
    <location>
        <begin position="1"/>
        <end position="26"/>
    </location>
</feature>